<reference evidence="1 2" key="2">
    <citation type="submission" date="2018-03" db="EMBL/GenBank/DDBJ databases">
        <authorList>
            <person name="Keele B.F."/>
        </authorList>
    </citation>
    <scope>NUCLEOTIDE SEQUENCE [LARGE SCALE GENOMIC DNA]</scope>
    <source>
        <strain evidence="1 2">D13</strain>
    </source>
</reference>
<dbReference type="KEGG" id="xba:C7S18_20290"/>
<dbReference type="EMBL" id="CP027860">
    <property type="protein sequence ID" value="AVP99367.1"/>
    <property type="molecule type" value="Genomic_DNA"/>
</dbReference>
<organism evidence="1 2">
    <name type="scientific">Ahniella affigens</name>
    <dbReference type="NCBI Taxonomy" id="2021234"/>
    <lineage>
        <taxon>Bacteria</taxon>
        <taxon>Pseudomonadati</taxon>
        <taxon>Pseudomonadota</taxon>
        <taxon>Gammaproteobacteria</taxon>
        <taxon>Lysobacterales</taxon>
        <taxon>Rhodanobacteraceae</taxon>
        <taxon>Ahniella</taxon>
    </lineage>
</organism>
<protein>
    <recommendedName>
        <fullName evidence="3">Prepilin-type N-terminal cleavage/methylation domain-containing protein</fullName>
    </recommendedName>
</protein>
<proteinExistence type="predicted"/>
<dbReference type="Proteomes" id="UP000241074">
    <property type="component" value="Chromosome"/>
</dbReference>
<gene>
    <name evidence="1" type="ORF">C7S18_20290</name>
</gene>
<reference evidence="1 2" key="1">
    <citation type="submission" date="2018-03" db="EMBL/GenBank/DDBJ databases">
        <title>Ahniella affigens gen. nov., sp. nov., a gammaproteobacterium isolated from sandy soil near a stream.</title>
        <authorList>
            <person name="Ko Y."/>
            <person name="Kim J.-H."/>
        </authorList>
    </citation>
    <scope>NUCLEOTIDE SEQUENCE [LARGE SCALE GENOMIC DNA]</scope>
    <source>
        <strain evidence="1 2">D13</strain>
    </source>
</reference>
<dbReference type="AlphaFoldDB" id="A0A2P1PX01"/>
<evidence type="ECO:0000313" key="1">
    <source>
        <dbReference type="EMBL" id="AVP99367.1"/>
    </source>
</evidence>
<accession>A0A2P1PX01</accession>
<name>A0A2P1PX01_9GAMM</name>
<evidence type="ECO:0008006" key="3">
    <source>
        <dbReference type="Google" id="ProtNLM"/>
    </source>
</evidence>
<dbReference type="Gene3D" id="3.30.1690.10">
    <property type="entry name" value="TcpA-like pilin"/>
    <property type="match status" value="1"/>
</dbReference>
<keyword evidence="2" id="KW-1185">Reference proteome</keyword>
<sequence>MRGYTLQEFMIVLLLGALIAAVGIPIAREAYSDLEDADFSKLLELIITTGRSNYEQSTSYVGITKDEIVPNLPQKWILNGTDIRHPLNGTITVAADATDNTRMRLVVSVLRPDTCRRVILTSWPLIDAIAVSNSVLGTGTTDVKTVVGQTMPSEATLTTVCTINTRSVVLLSD</sequence>
<evidence type="ECO:0000313" key="2">
    <source>
        <dbReference type="Proteomes" id="UP000241074"/>
    </source>
</evidence>